<dbReference type="RefSeq" id="WP_088451715.1">
    <property type="nucleotide sequence ID" value="NZ_JACHXO010000005.1"/>
</dbReference>
<gene>
    <name evidence="2" type="ORF">FHS28_002932</name>
</gene>
<evidence type="ECO:0000313" key="3">
    <source>
        <dbReference type="Proteomes" id="UP000574369"/>
    </source>
</evidence>
<evidence type="ECO:0000256" key="1">
    <source>
        <dbReference type="SAM" id="MobiDB-lite"/>
    </source>
</evidence>
<feature type="compositionally biased region" description="Basic and acidic residues" evidence="1">
    <location>
        <begin position="86"/>
        <end position="95"/>
    </location>
</feature>
<proteinExistence type="predicted"/>
<accession>A0ABR6GUX3</accession>
<reference evidence="2 3" key="1">
    <citation type="submission" date="2020-08" db="EMBL/GenBank/DDBJ databases">
        <title>Genomic Encyclopedia of Type Strains, Phase III (KMG-III): the genomes of soil and plant-associated and newly described type strains.</title>
        <authorList>
            <person name="Whitman W."/>
        </authorList>
    </citation>
    <scope>NUCLEOTIDE SEQUENCE [LARGE SCALE GENOMIC DNA]</scope>
    <source>
        <strain evidence="2 3">CECT 7247</strain>
    </source>
</reference>
<organism evidence="2 3">
    <name type="scientific">Roseateles terrae</name>
    <dbReference type="NCBI Taxonomy" id="431060"/>
    <lineage>
        <taxon>Bacteria</taxon>
        <taxon>Pseudomonadati</taxon>
        <taxon>Pseudomonadota</taxon>
        <taxon>Betaproteobacteria</taxon>
        <taxon>Burkholderiales</taxon>
        <taxon>Sphaerotilaceae</taxon>
        <taxon>Roseateles</taxon>
    </lineage>
</organism>
<protein>
    <recommendedName>
        <fullName evidence="4">DUF1876 domain-containing protein</fullName>
    </recommendedName>
</protein>
<keyword evidence="3" id="KW-1185">Reference proteome</keyword>
<dbReference type="EMBL" id="JACHXO010000005">
    <property type="protein sequence ID" value="MBB3195526.1"/>
    <property type="molecule type" value="Genomic_DNA"/>
</dbReference>
<feature type="region of interest" description="Disordered" evidence="1">
    <location>
        <begin position="72"/>
        <end position="95"/>
    </location>
</feature>
<dbReference type="Proteomes" id="UP000574369">
    <property type="component" value="Unassembled WGS sequence"/>
</dbReference>
<name>A0ABR6GUX3_9BURK</name>
<sequence length="95" mass="10272">MAQEQIYRGTSYVVEAVPAGQDGWHGRFRLLDVGTIGDADSLHPSLDTLWATENEALTYATEAACHAIETLQTGRPQGQGHGSPSSERRFTSLGQ</sequence>
<evidence type="ECO:0000313" key="2">
    <source>
        <dbReference type="EMBL" id="MBB3195526.1"/>
    </source>
</evidence>
<comment type="caution">
    <text evidence="2">The sequence shown here is derived from an EMBL/GenBank/DDBJ whole genome shotgun (WGS) entry which is preliminary data.</text>
</comment>
<evidence type="ECO:0008006" key="4">
    <source>
        <dbReference type="Google" id="ProtNLM"/>
    </source>
</evidence>